<evidence type="ECO:0000313" key="3">
    <source>
        <dbReference type="EMBL" id="OJJ44134.1"/>
    </source>
</evidence>
<dbReference type="AlphaFoldDB" id="A0A1L9SAD8"/>
<feature type="region of interest" description="Disordered" evidence="2">
    <location>
        <begin position="1"/>
        <end position="112"/>
    </location>
</feature>
<feature type="coiled-coil region" evidence="1">
    <location>
        <begin position="477"/>
        <end position="504"/>
    </location>
</feature>
<evidence type="ECO:0008006" key="5">
    <source>
        <dbReference type="Google" id="ProtNLM"/>
    </source>
</evidence>
<feature type="region of interest" description="Disordered" evidence="2">
    <location>
        <begin position="284"/>
        <end position="405"/>
    </location>
</feature>
<evidence type="ECO:0000256" key="1">
    <source>
        <dbReference type="SAM" id="Coils"/>
    </source>
</evidence>
<feature type="compositionally biased region" description="Acidic residues" evidence="2">
    <location>
        <begin position="78"/>
        <end position="87"/>
    </location>
</feature>
<dbReference type="OrthoDB" id="4498420at2759"/>
<dbReference type="Proteomes" id="UP000184188">
    <property type="component" value="Unassembled WGS sequence"/>
</dbReference>
<feature type="compositionally biased region" description="Low complexity" evidence="2">
    <location>
        <begin position="1"/>
        <end position="19"/>
    </location>
</feature>
<accession>A0A1L9SAD8</accession>
<keyword evidence="1" id="KW-0175">Coiled coil</keyword>
<sequence length="516" mass="56606">MSRSQQPQSQAQSNSSSHSNSHKNAHPAQAHTQQSSPHNLPTISSHLRGYQDANPTSQTRPVAVVIDSQGSRAISPAEDSEEGDSDPSESRSTGRDAAMDDAPSDPDYAPTPAATTAVASIEHPASLAATSVAALVSATATSTPATPISNQAALRNMRGGDGPDEGTGDASGRKHGKRLTTKEEVCLFQICNRHMADFGHRSTLCKWWQTVTDEFTREQGHPYSWHSVRRKVEVVTKQRIKFLDDRAANSGGDTSANDDFSNPQWREAVDAWVPTWRRWEEAEARRIERRDSRRPRKRKEGPWDPWQVSSVTAEGGWRHPSSPVTRTEGTTTTTTTATNTNTNTNTTAPTLSPQHATLSQPSSPSIRLPPGYGSLFGAQSQQPPARPVQYSSSSSSTQPAGPTTDSTVMTAVLETLTRLNKHLDNNPESNSLLSLMQPSEPANTAVQNDTTANTNANENTTTTPQPDLQQLKDEIRREVINQLRREMEQERTALEERLDSVQRTQEMILEMLRQEP</sequence>
<feature type="compositionally biased region" description="Polar residues" evidence="2">
    <location>
        <begin position="349"/>
        <end position="365"/>
    </location>
</feature>
<feature type="compositionally biased region" description="Basic and acidic residues" evidence="2">
    <location>
        <begin position="88"/>
        <end position="98"/>
    </location>
</feature>
<keyword evidence="4" id="KW-1185">Reference proteome</keyword>
<dbReference type="VEuPathDB" id="FungiDB:ASPZODRAFT_135613"/>
<evidence type="ECO:0000313" key="4">
    <source>
        <dbReference type="Proteomes" id="UP000184188"/>
    </source>
</evidence>
<evidence type="ECO:0000256" key="2">
    <source>
        <dbReference type="SAM" id="MobiDB-lite"/>
    </source>
</evidence>
<dbReference type="RefSeq" id="XP_022578644.1">
    <property type="nucleotide sequence ID" value="XM_022723848.1"/>
</dbReference>
<proteinExistence type="predicted"/>
<feature type="region of interest" description="Disordered" evidence="2">
    <location>
        <begin position="141"/>
        <end position="177"/>
    </location>
</feature>
<feature type="compositionally biased region" description="Low complexity" evidence="2">
    <location>
        <begin position="330"/>
        <end position="348"/>
    </location>
</feature>
<protein>
    <recommendedName>
        <fullName evidence="5">Sex determining protein</fullName>
    </recommendedName>
</protein>
<feature type="compositionally biased region" description="Low complexity" evidence="2">
    <location>
        <begin position="442"/>
        <end position="463"/>
    </location>
</feature>
<reference evidence="4" key="1">
    <citation type="journal article" date="2017" name="Genome Biol.">
        <title>Comparative genomics reveals high biological diversity and specific adaptations in the industrially and medically important fungal genus Aspergillus.</title>
        <authorList>
            <person name="de Vries R.P."/>
            <person name="Riley R."/>
            <person name="Wiebenga A."/>
            <person name="Aguilar-Osorio G."/>
            <person name="Amillis S."/>
            <person name="Uchima C.A."/>
            <person name="Anderluh G."/>
            <person name="Asadollahi M."/>
            <person name="Askin M."/>
            <person name="Barry K."/>
            <person name="Battaglia E."/>
            <person name="Bayram O."/>
            <person name="Benocci T."/>
            <person name="Braus-Stromeyer S.A."/>
            <person name="Caldana C."/>
            <person name="Canovas D."/>
            <person name="Cerqueira G.C."/>
            <person name="Chen F."/>
            <person name="Chen W."/>
            <person name="Choi C."/>
            <person name="Clum A."/>
            <person name="Dos Santos R.A."/>
            <person name="Damasio A.R."/>
            <person name="Diallinas G."/>
            <person name="Emri T."/>
            <person name="Fekete E."/>
            <person name="Flipphi M."/>
            <person name="Freyberg S."/>
            <person name="Gallo A."/>
            <person name="Gournas C."/>
            <person name="Habgood R."/>
            <person name="Hainaut M."/>
            <person name="Harispe M.L."/>
            <person name="Henrissat B."/>
            <person name="Hilden K.S."/>
            <person name="Hope R."/>
            <person name="Hossain A."/>
            <person name="Karabika E."/>
            <person name="Karaffa L."/>
            <person name="Karanyi Z."/>
            <person name="Krasevec N."/>
            <person name="Kuo A."/>
            <person name="Kusch H."/>
            <person name="LaButti K."/>
            <person name="Lagendijk E.L."/>
            <person name="Lapidus A."/>
            <person name="Levasseur A."/>
            <person name="Lindquist E."/>
            <person name="Lipzen A."/>
            <person name="Logrieco A.F."/>
            <person name="MacCabe A."/>
            <person name="Maekelae M.R."/>
            <person name="Malavazi I."/>
            <person name="Melin P."/>
            <person name="Meyer V."/>
            <person name="Mielnichuk N."/>
            <person name="Miskei M."/>
            <person name="Molnar A.P."/>
            <person name="Mule G."/>
            <person name="Ngan C.Y."/>
            <person name="Orejas M."/>
            <person name="Orosz E."/>
            <person name="Ouedraogo J.P."/>
            <person name="Overkamp K.M."/>
            <person name="Park H.-S."/>
            <person name="Perrone G."/>
            <person name="Piumi F."/>
            <person name="Punt P.J."/>
            <person name="Ram A.F."/>
            <person name="Ramon A."/>
            <person name="Rauscher S."/>
            <person name="Record E."/>
            <person name="Riano-Pachon D.M."/>
            <person name="Robert V."/>
            <person name="Roehrig J."/>
            <person name="Ruller R."/>
            <person name="Salamov A."/>
            <person name="Salih N.S."/>
            <person name="Samson R.A."/>
            <person name="Sandor E."/>
            <person name="Sanguinetti M."/>
            <person name="Schuetze T."/>
            <person name="Sepcic K."/>
            <person name="Shelest E."/>
            <person name="Sherlock G."/>
            <person name="Sophianopoulou V."/>
            <person name="Squina F.M."/>
            <person name="Sun H."/>
            <person name="Susca A."/>
            <person name="Todd R.B."/>
            <person name="Tsang A."/>
            <person name="Unkles S.E."/>
            <person name="van de Wiele N."/>
            <person name="van Rossen-Uffink D."/>
            <person name="Oliveira J.V."/>
            <person name="Vesth T.C."/>
            <person name="Visser J."/>
            <person name="Yu J.-H."/>
            <person name="Zhou M."/>
            <person name="Andersen M.R."/>
            <person name="Archer D.B."/>
            <person name="Baker S.E."/>
            <person name="Benoit I."/>
            <person name="Brakhage A.A."/>
            <person name="Braus G.H."/>
            <person name="Fischer R."/>
            <person name="Frisvad J.C."/>
            <person name="Goldman G.H."/>
            <person name="Houbraken J."/>
            <person name="Oakley B."/>
            <person name="Pocsi I."/>
            <person name="Scazzocchio C."/>
            <person name="Seiboth B."/>
            <person name="vanKuyk P.A."/>
            <person name="Wortman J."/>
            <person name="Dyer P.S."/>
            <person name="Grigoriev I.V."/>
        </authorList>
    </citation>
    <scope>NUCLEOTIDE SEQUENCE [LARGE SCALE GENOMIC DNA]</scope>
    <source>
        <strain evidence="4">CBS 506.65</strain>
    </source>
</reference>
<dbReference type="GeneID" id="34610313"/>
<feature type="compositionally biased region" description="Polar residues" evidence="2">
    <location>
        <begin position="30"/>
        <end position="45"/>
    </location>
</feature>
<dbReference type="EMBL" id="KV878349">
    <property type="protein sequence ID" value="OJJ44134.1"/>
    <property type="molecule type" value="Genomic_DNA"/>
</dbReference>
<gene>
    <name evidence="3" type="ORF">ASPZODRAFT_135613</name>
</gene>
<name>A0A1L9SAD8_9EURO</name>
<feature type="region of interest" description="Disordered" evidence="2">
    <location>
        <begin position="441"/>
        <end position="468"/>
    </location>
</feature>
<organism evidence="3 4">
    <name type="scientific">Penicilliopsis zonata CBS 506.65</name>
    <dbReference type="NCBI Taxonomy" id="1073090"/>
    <lineage>
        <taxon>Eukaryota</taxon>
        <taxon>Fungi</taxon>
        <taxon>Dikarya</taxon>
        <taxon>Ascomycota</taxon>
        <taxon>Pezizomycotina</taxon>
        <taxon>Eurotiomycetes</taxon>
        <taxon>Eurotiomycetidae</taxon>
        <taxon>Eurotiales</taxon>
        <taxon>Aspergillaceae</taxon>
        <taxon>Penicilliopsis</taxon>
    </lineage>
</organism>